<dbReference type="EMBL" id="KL660870">
    <property type="protein sequence ID" value="KFA61109.1"/>
    <property type="molecule type" value="Genomic_DNA"/>
</dbReference>
<evidence type="ECO:0000259" key="2">
    <source>
        <dbReference type="SMART" id="SM00355"/>
    </source>
</evidence>
<dbReference type="Gene3D" id="3.30.160.60">
    <property type="entry name" value="Classic Zinc Finger"/>
    <property type="match status" value="1"/>
</dbReference>
<dbReference type="Proteomes" id="UP000028524">
    <property type="component" value="Unassembled WGS sequence"/>
</dbReference>
<protein>
    <recommendedName>
        <fullName evidence="2">C2H2-type domain-containing protein</fullName>
    </recommendedName>
</protein>
<dbReference type="AlphaFoldDB" id="A0A084QAX4"/>
<dbReference type="InterPro" id="IPR039970">
    <property type="entry name" value="TF_Grauzone"/>
</dbReference>
<dbReference type="STRING" id="1283841.A0A084QAX4"/>
<proteinExistence type="predicted"/>
<feature type="domain" description="C2H2-type" evidence="2">
    <location>
        <begin position="618"/>
        <end position="645"/>
    </location>
</feature>
<dbReference type="GO" id="GO:0003700">
    <property type="term" value="F:DNA-binding transcription factor activity"/>
    <property type="evidence" value="ECO:0007669"/>
    <property type="project" value="InterPro"/>
</dbReference>
<organism evidence="3 4">
    <name type="scientific">Stachybotrys chlorohalonatus (strain IBT 40285)</name>
    <dbReference type="NCBI Taxonomy" id="1283841"/>
    <lineage>
        <taxon>Eukaryota</taxon>
        <taxon>Fungi</taxon>
        <taxon>Dikarya</taxon>
        <taxon>Ascomycota</taxon>
        <taxon>Pezizomycotina</taxon>
        <taxon>Sordariomycetes</taxon>
        <taxon>Hypocreomycetidae</taxon>
        <taxon>Hypocreales</taxon>
        <taxon>Stachybotryaceae</taxon>
        <taxon>Stachybotrys</taxon>
    </lineage>
</organism>
<gene>
    <name evidence="3" type="ORF">S40285_07626</name>
</gene>
<dbReference type="OrthoDB" id="5388486at2759"/>
<feature type="domain" description="C2H2-type" evidence="2">
    <location>
        <begin position="590"/>
        <end position="614"/>
    </location>
</feature>
<evidence type="ECO:0000313" key="4">
    <source>
        <dbReference type="Proteomes" id="UP000028524"/>
    </source>
</evidence>
<dbReference type="PANTHER" id="PTHR23225">
    <property type="entry name" value="ZINC FINGER PROTEIN"/>
    <property type="match status" value="1"/>
</dbReference>
<sequence>MEPSSKKRKLAPKVAVSSAPNPQPAQNPPEPVSLPPTTPTLLPRLHPLPRSALPDRHVVFASYAVAEYPFDSWNLFTALAFLALTCANIGQSKQPHLPHDAPAVERHDFESFARHLQDAAMLIQRQTERSPYTNVSVLLLRWEDDQSVDDDLVALDQTLRKEYNFETQQWQIPTVHNPSIKLGVQMASFLEQARHNHLLIIYYAGYGYVGSDGHLYWACNAREDAAKLKWDGVRCLFEDAQSDILLLLDTCSIPDPPVAGSHGVKQVIAACNPDYDLRQRPARSFTANLIEVLYKLSHRRPFSIRRLYEEVASYSQQQQLLPHASNGTSVPVKPQTPLFITLTPGQGQGLTLAPLPARPQQSPSQNGGDPEPHIARDENIVDPESVADLRFDDARILVCTTFVGDASPDMSSFNQWLQNTPPLGATITVEGMFLGPPTMLLISMPHSIWSVVQHDKVCCFLGYITSRNMIHIYQKLVGPGGVKPSARQVEDGRILLEARESARVRRGHSAEVEDSAEMQEAAEQLKALSHVRHRSDETPAVLGRQRTTLPDSMPDVTLHDGDDSMVSLDYKLSPNARLKAARRALPRQETRCNHCSHAPFKDSSSLRKHIAAAHTRPFPCAFSFAGCNSTFGSKNEWKRHIASQHLCLTYYRCSMCSHRDAEGRGNEFNRKDLFTQHLRRMHAPPQIKRAITKGDSRLQTEWDNQVKQLQQSCLVSRRLPPQKSACPKESCQSIFEGPSAWDEWTEHVGRHMEKGEGQTLGVDSLLAQWALDEGIIEPAGNGYRLCATNGLVSGNINVVPFNHTHSELSALAAEASPEEEVAVVSRPMDRDETMEDLDPKRELQEAEELTPTLGPQEVEHVEQAQQQEQEISQEQRKEEQLEGPLQAELEAAA</sequence>
<feature type="region of interest" description="Disordered" evidence="1">
    <location>
        <begin position="824"/>
        <end position="893"/>
    </location>
</feature>
<dbReference type="SMART" id="SM00355">
    <property type="entry name" value="ZnF_C2H2"/>
    <property type="match status" value="3"/>
</dbReference>
<feature type="compositionally biased region" description="Basic residues" evidence="1">
    <location>
        <begin position="1"/>
        <end position="11"/>
    </location>
</feature>
<dbReference type="InParanoid" id="A0A084QAX4"/>
<feature type="domain" description="C2H2-type" evidence="2">
    <location>
        <begin position="651"/>
        <end position="682"/>
    </location>
</feature>
<feature type="region of interest" description="Disordered" evidence="1">
    <location>
        <begin position="350"/>
        <end position="377"/>
    </location>
</feature>
<accession>A0A084QAX4</accession>
<feature type="compositionally biased region" description="Low complexity" evidence="1">
    <location>
        <begin position="863"/>
        <end position="872"/>
    </location>
</feature>
<feature type="compositionally biased region" description="Pro residues" evidence="1">
    <location>
        <begin position="21"/>
        <end position="38"/>
    </location>
</feature>
<dbReference type="PANTHER" id="PTHR23225:SF2">
    <property type="entry name" value="AT09679P-RELATED"/>
    <property type="match status" value="1"/>
</dbReference>
<dbReference type="HOGENOM" id="CLU_006223_0_0_1"/>
<name>A0A084QAX4_STAC4</name>
<evidence type="ECO:0000313" key="3">
    <source>
        <dbReference type="EMBL" id="KFA61109.1"/>
    </source>
</evidence>
<feature type="compositionally biased region" description="Basic and acidic residues" evidence="1">
    <location>
        <begin position="827"/>
        <end position="844"/>
    </location>
</feature>
<dbReference type="OMA" id="QHLCLTY"/>
<keyword evidence="4" id="KW-1185">Reference proteome</keyword>
<dbReference type="InterPro" id="IPR013087">
    <property type="entry name" value="Znf_C2H2_type"/>
</dbReference>
<feature type="region of interest" description="Disordered" evidence="1">
    <location>
        <begin position="1"/>
        <end position="47"/>
    </location>
</feature>
<evidence type="ECO:0000256" key="1">
    <source>
        <dbReference type="SAM" id="MobiDB-lite"/>
    </source>
</evidence>
<reference evidence="3 4" key="1">
    <citation type="journal article" date="2014" name="BMC Genomics">
        <title>Comparative genome sequencing reveals chemotype-specific gene clusters in the toxigenic black mold Stachybotrys.</title>
        <authorList>
            <person name="Semeiks J."/>
            <person name="Borek D."/>
            <person name="Otwinowski Z."/>
            <person name="Grishin N.V."/>
        </authorList>
    </citation>
    <scope>NUCLEOTIDE SEQUENCE [LARGE SCALE GENOMIC DNA]</scope>
    <source>
        <strain evidence="3 4">IBT 40285</strain>
    </source>
</reference>